<dbReference type="HAMAP" id="MF_02213">
    <property type="entry name" value="Lipid_II_synth_GatD"/>
    <property type="match status" value="1"/>
</dbReference>
<dbReference type="InterPro" id="IPR029062">
    <property type="entry name" value="Class_I_gatase-like"/>
</dbReference>
<comment type="function">
    <text evidence="2">The lipid II isoglutaminyl synthase complex catalyzes the formation of alpha-D-isoglutamine in the cell wall lipid II stem peptide. The GatD subunit catalyzes the hydrolysis of glutamine to glutamate and ammonia. The resulting ammonia molecule is channeled to the active site of MurT.</text>
</comment>
<protein>
    <recommendedName>
        <fullName evidence="2">Lipid II isoglutaminyl synthase (glutamine-hydrolyzing) subunit GatD</fullName>
        <ecNumber evidence="2">6.3.5.13</ecNumber>
    </recommendedName>
    <alternativeName>
        <fullName evidence="2">Lipid II isoglutaminyl synthase glutaminase subunit</fullName>
        <ecNumber evidence="2">3.5.1.2</ecNumber>
    </alternativeName>
</protein>
<feature type="binding site" evidence="2">
    <location>
        <position position="126"/>
    </location>
    <ligand>
        <name>substrate</name>
    </ligand>
</feature>
<dbReference type="EC" id="6.3.5.13" evidence="2"/>
<keyword evidence="1 2" id="KW-0315">Glutamine amidotransferase</keyword>
<comment type="caution">
    <text evidence="4">The sequence shown here is derived from an EMBL/GenBank/DDBJ whole genome shotgun (WGS) entry which is preliminary data.</text>
</comment>
<feature type="domain" description="CobB/CobQ-like glutamine amidotransferase" evidence="3">
    <location>
        <begin position="34"/>
        <end position="202"/>
    </location>
</feature>
<comment type="pathway">
    <text evidence="2">Cell wall biogenesis; peptidoglycan biosynthesis.</text>
</comment>
<evidence type="ECO:0000313" key="4">
    <source>
        <dbReference type="EMBL" id="MFC5501753.1"/>
    </source>
</evidence>
<comment type="catalytic activity">
    <reaction evidence="2">
        <text>beta-D-GlcNAc-(1-&gt;4)-Mur2Ac(oyl-L-Ala-gamma-D-Glu-L-Lys-D-Ala-D-Ala)-di-trans,octa-cis-undecaprenyl diphosphate + L-glutamine + ATP + H2O = beta-D-GlcNAc-(1-&gt;4)-Mur2Ac(oyl-L-Ala-D-isoglutaminyl-L-Lys-D-Ala-D-Ala)-di-trans,octa-cis-undecaprenyl diphosphate + L-glutamate + ADP + phosphate + H(+)</text>
        <dbReference type="Rhea" id="RHEA:57928"/>
        <dbReference type="ChEBI" id="CHEBI:15377"/>
        <dbReference type="ChEBI" id="CHEBI:15378"/>
        <dbReference type="ChEBI" id="CHEBI:29985"/>
        <dbReference type="ChEBI" id="CHEBI:30616"/>
        <dbReference type="ChEBI" id="CHEBI:43474"/>
        <dbReference type="ChEBI" id="CHEBI:58359"/>
        <dbReference type="ChEBI" id="CHEBI:60033"/>
        <dbReference type="ChEBI" id="CHEBI:62233"/>
        <dbReference type="ChEBI" id="CHEBI:456216"/>
        <dbReference type="EC" id="6.3.5.13"/>
    </reaction>
</comment>
<comment type="similarity">
    <text evidence="2">Belongs to the CobB/CobQ family. GatD subfamily.</text>
</comment>
<keyword evidence="2" id="KW-0378">Hydrolase</keyword>
<dbReference type="EC" id="3.5.1.2" evidence="2"/>
<dbReference type="Proteomes" id="UP001596039">
    <property type="component" value="Unassembled WGS sequence"/>
</dbReference>
<organism evidence="4 5">
    <name type="scientific">Lysinimonas soli</name>
    <dbReference type="NCBI Taxonomy" id="1074233"/>
    <lineage>
        <taxon>Bacteria</taxon>
        <taxon>Bacillati</taxon>
        <taxon>Actinomycetota</taxon>
        <taxon>Actinomycetes</taxon>
        <taxon>Micrococcales</taxon>
        <taxon>Microbacteriaceae</taxon>
        <taxon>Lysinimonas</taxon>
    </lineage>
</organism>
<feature type="active site" evidence="2">
    <location>
        <position position="195"/>
    </location>
</feature>
<comment type="caution">
    <text evidence="2">Lacks conserved residue(s) required for the propagation of feature annotation.</text>
</comment>
<keyword evidence="2" id="KW-0133">Cell shape</keyword>
<keyword evidence="2" id="KW-0436">Ligase</keyword>
<evidence type="ECO:0000259" key="3">
    <source>
        <dbReference type="Pfam" id="PF07685"/>
    </source>
</evidence>
<comment type="subunit">
    <text evidence="2">Forms a heterodimer with MurT.</text>
</comment>
<comment type="catalytic activity">
    <reaction evidence="2">
        <text>L-glutamine + H2O = L-glutamate + NH4(+)</text>
        <dbReference type="Rhea" id="RHEA:15889"/>
        <dbReference type="ChEBI" id="CHEBI:15377"/>
        <dbReference type="ChEBI" id="CHEBI:28938"/>
        <dbReference type="ChEBI" id="CHEBI:29985"/>
        <dbReference type="ChEBI" id="CHEBI:58359"/>
        <dbReference type="EC" id="3.5.1.2"/>
    </reaction>
</comment>
<keyword evidence="2" id="KW-0961">Cell wall biogenesis/degradation</keyword>
<name>A0ABW0NP39_9MICO</name>
<dbReference type="Gene3D" id="3.40.50.880">
    <property type="match status" value="1"/>
</dbReference>
<dbReference type="InterPro" id="IPR043702">
    <property type="entry name" value="Lipid_II_synth_GatD"/>
</dbReference>
<gene>
    <name evidence="2" type="primary">gatD</name>
    <name evidence="4" type="ORF">ACFPJ4_05800</name>
</gene>
<evidence type="ECO:0000313" key="5">
    <source>
        <dbReference type="Proteomes" id="UP001596039"/>
    </source>
</evidence>
<sequence>MSEILQFFPERLDVNGDAQNALVLTQRARWAGLAVELRAVSRGDSVPDRPAAVVLGSSVDSALGQLRADLAPFAAALRDWVAAGVPLLAVGTGFELLSEGIRLEHGGEPLAGLGIFPGHVEPLAARATGDLVVDAPAGRLVGFENHARGYVVGEVAAGAAAGTAPDPLGSIVHGVGNGDRSEGARIGSAIGTHLHGPVLAKNPALADALLVAAFGDAYRNDSAQTITADGYAAAARQVILTRLASEPRR</sequence>
<dbReference type="Pfam" id="PF07685">
    <property type="entry name" value="GATase_3"/>
    <property type="match status" value="1"/>
</dbReference>
<evidence type="ECO:0000256" key="2">
    <source>
        <dbReference type="HAMAP-Rule" id="MF_02213"/>
    </source>
</evidence>
<reference evidence="5" key="1">
    <citation type="journal article" date="2019" name="Int. J. Syst. Evol. Microbiol.">
        <title>The Global Catalogue of Microorganisms (GCM) 10K type strain sequencing project: providing services to taxonomists for standard genome sequencing and annotation.</title>
        <authorList>
            <consortium name="The Broad Institute Genomics Platform"/>
            <consortium name="The Broad Institute Genome Sequencing Center for Infectious Disease"/>
            <person name="Wu L."/>
            <person name="Ma J."/>
        </authorList>
    </citation>
    <scope>NUCLEOTIDE SEQUENCE [LARGE SCALE GENOMIC DNA]</scope>
    <source>
        <strain evidence="5">CGMCC 4.6997</strain>
    </source>
</reference>
<dbReference type="SUPFAM" id="SSF52317">
    <property type="entry name" value="Class I glutamine amidotransferase-like"/>
    <property type="match status" value="1"/>
</dbReference>
<dbReference type="RefSeq" id="WP_386739348.1">
    <property type="nucleotide sequence ID" value="NZ_JBHSMG010000001.1"/>
</dbReference>
<keyword evidence="2" id="KW-0573">Peptidoglycan synthesis</keyword>
<proteinExistence type="inferred from homology"/>
<dbReference type="EMBL" id="JBHSMG010000001">
    <property type="protein sequence ID" value="MFC5501753.1"/>
    <property type="molecule type" value="Genomic_DNA"/>
</dbReference>
<keyword evidence="5" id="KW-1185">Reference proteome</keyword>
<evidence type="ECO:0000256" key="1">
    <source>
        <dbReference type="ARBA" id="ARBA00022962"/>
    </source>
</evidence>
<dbReference type="InterPro" id="IPR011698">
    <property type="entry name" value="GATase_3"/>
</dbReference>
<accession>A0ABW0NP39</accession>